<reference evidence="2" key="1">
    <citation type="submission" date="2024-02" db="EMBL/GenBank/DDBJ databases">
        <title>Genome sequences of strain Gemmobacter sp. JM10B15.</title>
        <authorList>
            <person name="Zhang M."/>
        </authorList>
    </citation>
    <scope>NUCLEOTIDE SEQUENCE</scope>
    <source>
        <strain evidence="2">JM10B15</strain>
    </source>
</reference>
<evidence type="ECO:0000313" key="3">
    <source>
        <dbReference type="Proteomes" id="UP001431963"/>
    </source>
</evidence>
<protein>
    <submittedName>
        <fullName evidence="2">AsmA family protein</fullName>
    </submittedName>
</protein>
<dbReference type="RefSeq" id="WP_335420056.1">
    <property type="nucleotide sequence ID" value="NZ_JBALHR010000002.1"/>
</dbReference>
<dbReference type="EMBL" id="JBALHR010000002">
    <property type="protein sequence ID" value="MEH7827353.1"/>
    <property type="molecule type" value="Genomic_DNA"/>
</dbReference>
<feature type="domain" description="AsmA" evidence="1">
    <location>
        <begin position="217"/>
        <end position="527"/>
    </location>
</feature>
<name>A0ABU8BRN1_9RHOB</name>
<keyword evidence="3" id="KW-1185">Reference proteome</keyword>
<dbReference type="InterPro" id="IPR052894">
    <property type="entry name" value="AsmA-related"/>
</dbReference>
<dbReference type="PANTHER" id="PTHR30441">
    <property type="entry name" value="DUF748 DOMAIN-CONTAINING PROTEIN"/>
    <property type="match status" value="1"/>
</dbReference>
<organism evidence="2 3">
    <name type="scientific">Gemmobacter denitrificans</name>
    <dbReference type="NCBI Taxonomy" id="3123040"/>
    <lineage>
        <taxon>Bacteria</taxon>
        <taxon>Pseudomonadati</taxon>
        <taxon>Pseudomonadota</taxon>
        <taxon>Alphaproteobacteria</taxon>
        <taxon>Rhodobacterales</taxon>
        <taxon>Paracoccaceae</taxon>
        <taxon>Gemmobacter</taxon>
    </lineage>
</organism>
<accession>A0ABU8BRN1</accession>
<sequence length="655" mass="68423">MRWLMRALASVLVLVMLLALMIFLMPKDGLIDLAEREFEKATGRRIDIAEPVQPSVWPVIGVRTGPVTLANADWGKAPALMTAKALDIRLSLAALISGDLHITGVELVDPVLMLERRADGAVNWELKLAETPEDTPAPEAASQGFAARLDRAILHGGRISFADEGSGQTWDVTALDLETAIPDPMGSVTLAARGTLRGQAVDLGAEIAEFAAFLDGKTVSLALNLGAGRARLGFSGIAGFAPLAVEGDLEGDLSDLAALAALAGTTAPDLPEGLGARSLTVKTGLTRADNGGWLLRGAEITADDQVVKGDLDLVPGKDRPKLVAQLAIPSLTLPRGKGDPAPDAAAGAGWSSTPIDAGALHGFDADIALALGAADLGIGQLGPTKARLVIDQGRAVIRLEEAEAYGGNITGQFVINARKGLSVGGDLRFAGLQMQPLGRDLAGFDRLVGQGDLAVKFLGVGDSLAAIMASLSGEGKLALGKGEMIGLDIAGMLRSMDPGYVGEGAKTVFDNLSFGFAMADGVLRSDDLLLAAPLLQATGAGTIDLGAQALDLRLLPRLLPRDDGTGGAEVPVLIRGPWADPKIRLDLEWLAEQRLATERQRAEEQAKARLEELARNKLGVTPEAGETLEDAAKRRLEEAVQEETGRVLDRILNGN</sequence>
<evidence type="ECO:0000259" key="1">
    <source>
        <dbReference type="Pfam" id="PF05170"/>
    </source>
</evidence>
<feature type="domain" description="AsmA" evidence="1">
    <location>
        <begin position="8"/>
        <end position="179"/>
    </location>
</feature>
<evidence type="ECO:0000313" key="2">
    <source>
        <dbReference type="EMBL" id="MEH7827353.1"/>
    </source>
</evidence>
<comment type="caution">
    <text evidence="2">The sequence shown here is derived from an EMBL/GenBank/DDBJ whole genome shotgun (WGS) entry which is preliminary data.</text>
</comment>
<dbReference type="Proteomes" id="UP001431963">
    <property type="component" value="Unassembled WGS sequence"/>
</dbReference>
<gene>
    <name evidence="2" type="ORF">V6590_04260</name>
</gene>
<dbReference type="Pfam" id="PF05170">
    <property type="entry name" value="AsmA"/>
    <property type="match status" value="2"/>
</dbReference>
<proteinExistence type="predicted"/>
<dbReference type="PANTHER" id="PTHR30441:SF4">
    <property type="entry name" value="PROTEIN ASMA"/>
    <property type="match status" value="1"/>
</dbReference>
<dbReference type="InterPro" id="IPR007844">
    <property type="entry name" value="AsmA"/>
</dbReference>